<evidence type="ECO:0000256" key="1">
    <source>
        <dbReference type="SAM" id="MobiDB-lite"/>
    </source>
</evidence>
<accession>A0A0V1PYC0</accession>
<dbReference type="GeneID" id="26839964"/>
<dbReference type="AlphaFoldDB" id="A0A0V1PYC0"/>
<feature type="region of interest" description="Disordered" evidence="1">
    <location>
        <begin position="355"/>
        <end position="404"/>
    </location>
</feature>
<dbReference type="RefSeq" id="XP_015467361.1">
    <property type="nucleotide sequence ID" value="XM_015611784.1"/>
</dbReference>
<feature type="compositionally biased region" description="Basic and acidic residues" evidence="1">
    <location>
        <begin position="386"/>
        <end position="395"/>
    </location>
</feature>
<name>A0A0V1PYC0_9ASCO</name>
<feature type="compositionally biased region" description="Acidic residues" evidence="1">
    <location>
        <begin position="52"/>
        <end position="64"/>
    </location>
</feature>
<feature type="region of interest" description="Disordered" evidence="1">
    <location>
        <begin position="1"/>
        <end position="64"/>
    </location>
</feature>
<feature type="compositionally biased region" description="Low complexity" evidence="1">
    <location>
        <begin position="373"/>
        <end position="385"/>
    </location>
</feature>
<keyword evidence="3" id="KW-1185">Reference proteome</keyword>
<sequence>MVLKNSKWDRKAKTKYLKKHGLVKRPPPSDSEQRPKWSSKRPGTTNQQIILEDSDSEWDSEEDEELLNQYYPEIGKQQLTREQKEKIKQQILQDLVEQQENQTEEESEIENNNDKPDGIYLGSEESRNRDNYAKEHKTKLDEYVSKDPVVTKAKKNRKLPKNRMNDNLLEEYGIERYSDTVTKDINDYNLPYYSNKERRNIDKIPANELDGFRIGESSFVDKSKAPYQNNHTLRNLTEEEIKENAERAAKSEQNKFYNQIKTRFNISDTDPNAKSKVIEINNFNANDSDQLRNLNSKLINNDLSMPVIADNELDDDIDILLGDFKSNDETLYNEPEKLQHNDNIDSFLSSLSISNDKKSRAPKIDSISQNSDPMQNQKQMQNQKPIHQEPKKLQDQDFLDDLLN</sequence>
<organism evidence="2 3">
    <name type="scientific">Debaryomyces fabryi</name>
    <dbReference type="NCBI Taxonomy" id="58627"/>
    <lineage>
        <taxon>Eukaryota</taxon>
        <taxon>Fungi</taxon>
        <taxon>Dikarya</taxon>
        <taxon>Ascomycota</taxon>
        <taxon>Saccharomycotina</taxon>
        <taxon>Pichiomycetes</taxon>
        <taxon>Debaryomycetaceae</taxon>
        <taxon>Debaryomyces</taxon>
    </lineage>
</organism>
<proteinExistence type="predicted"/>
<feature type="region of interest" description="Disordered" evidence="1">
    <location>
        <begin position="95"/>
        <end position="130"/>
    </location>
</feature>
<dbReference type="OrthoDB" id="4090091at2759"/>
<reference evidence="2 3" key="1">
    <citation type="submission" date="2015-11" db="EMBL/GenBank/DDBJ databases">
        <title>The genome of Debaryomyces fabryi.</title>
        <authorList>
            <person name="Tafer H."/>
            <person name="Lopandic K."/>
        </authorList>
    </citation>
    <scope>NUCLEOTIDE SEQUENCE [LARGE SCALE GENOMIC DNA]</scope>
    <source>
        <strain evidence="2 3">CBS 789</strain>
    </source>
</reference>
<feature type="compositionally biased region" description="Basic residues" evidence="1">
    <location>
        <begin position="12"/>
        <end position="23"/>
    </location>
</feature>
<protein>
    <submittedName>
        <fullName evidence="2">Uncharacterized protein</fullName>
    </submittedName>
</protein>
<dbReference type="Proteomes" id="UP000054251">
    <property type="component" value="Unassembled WGS sequence"/>
</dbReference>
<dbReference type="EMBL" id="LMYN01000058">
    <property type="protein sequence ID" value="KSA01259.1"/>
    <property type="molecule type" value="Genomic_DNA"/>
</dbReference>
<comment type="caution">
    <text evidence="2">The sequence shown here is derived from an EMBL/GenBank/DDBJ whole genome shotgun (WGS) entry which is preliminary data.</text>
</comment>
<feature type="compositionally biased region" description="Acidic residues" evidence="1">
    <location>
        <begin position="102"/>
        <end position="111"/>
    </location>
</feature>
<gene>
    <name evidence="2" type="ORF">AC631_02955</name>
</gene>
<feature type="compositionally biased region" description="Basic and acidic residues" evidence="1">
    <location>
        <begin position="1"/>
        <end position="11"/>
    </location>
</feature>
<evidence type="ECO:0000313" key="3">
    <source>
        <dbReference type="Proteomes" id="UP000054251"/>
    </source>
</evidence>
<evidence type="ECO:0000313" key="2">
    <source>
        <dbReference type="EMBL" id="KSA01259.1"/>
    </source>
</evidence>